<dbReference type="Pfam" id="PF05368">
    <property type="entry name" value="NmrA"/>
    <property type="match status" value="1"/>
</dbReference>
<keyword evidence="5" id="KW-1185">Reference proteome</keyword>
<dbReference type="KEGG" id="dfa:DFA_04577"/>
<keyword evidence="2" id="KW-0521">NADP</keyword>
<dbReference type="EMBL" id="GL883009">
    <property type="protein sequence ID" value="EGG22451.1"/>
    <property type="molecule type" value="Genomic_DNA"/>
</dbReference>
<proteinExistence type="inferred from homology"/>
<feature type="domain" description="NmrA-like" evidence="3">
    <location>
        <begin position="15"/>
        <end position="265"/>
    </location>
</feature>
<evidence type="ECO:0000313" key="5">
    <source>
        <dbReference type="Proteomes" id="UP000007797"/>
    </source>
</evidence>
<evidence type="ECO:0000256" key="1">
    <source>
        <dbReference type="ARBA" id="ARBA00006328"/>
    </source>
</evidence>
<dbReference type="Proteomes" id="UP000007797">
    <property type="component" value="Unassembled WGS sequence"/>
</dbReference>
<dbReference type="SUPFAM" id="SSF51735">
    <property type="entry name" value="NAD(P)-binding Rossmann-fold domains"/>
    <property type="match status" value="1"/>
</dbReference>
<dbReference type="OMA" id="EPNFKER"/>
<organism evidence="4 5">
    <name type="scientific">Cavenderia fasciculata</name>
    <name type="common">Slime mold</name>
    <name type="synonym">Dictyostelium fasciculatum</name>
    <dbReference type="NCBI Taxonomy" id="261658"/>
    <lineage>
        <taxon>Eukaryota</taxon>
        <taxon>Amoebozoa</taxon>
        <taxon>Evosea</taxon>
        <taxon>Eumycetozoa</taxon>
        <taxon>Dictyostelia</taxon>
        <taxon>Acytosteliales</taxon>
        <taxon>Cavenderiaceae</taxon>
        <taxon>Cavenderia</taxon>
    </lineage>
</organism>
<dbReference type="Gene3D" id="3.40.50.720">
    <property type="entry name" value="NAD(P)-binding Rossmann-like Domain"/>
    <property type="match status" value="1"/>
</dbReference>
<gene>
    <name evidence="4" type="ORF">DFA_04577</name>
</gene>
<dbReference type="AlphaFoldDB" id="F4PPY8"/>
<dbReference type="RefSeq" id="XP_004360302.1">
    <property type="nucleotide sequence ID" value="XM_004360245.1"/>
</dbReference>
<dbReference type="GO" id="GO:0005634">
    <property type="term" value="C:nucleus"/>
    <property type="evidence" value="ECO:0007669"/>
    <property type="project" value="TreeGrafter"/>
</dbReference>
<dbReference type="GeneID" id="14874576"/>
<dbReference type="PANTHER" id="PTHR42748">
    <property type="entry name" value="NITROGEN METABOLITE REPRESSION PROTEIN NMRA FAMILY MEMBER"/>
    <property type="match status" value="1"/>
</dbReference>
<reference evidence="5" key="1">
    <citation type="journal article" date="2011" name="Genome Res.">
        <title>Phylogeny-wide analysis of social amoeba genomes highlights ancient origins for complex intercellular communication.</title>
        <authorList>
            <person name="Heidel A.J."/>
            <person name="Lawal H.M."/>
            <person name="Felder M."/>
            <person name="Schilde C."/>
            <person name="Helps N.R."/>
            <person name="Tunggal B."/>
            <person name="Rivero F."/>
            <person name="John U."/>
            <person name="Schleicher M."/>
            <person name="Eichinger L."/>
            <person name="Platzer M."/>
            <person name="Noegel A.A."/>
            <person name="Schaap P."/>
            <person name="Gloeckner G."/>
        </authorList>
    </citation>
    <scope>NUCLEOTIDE SEQUENCE [LARGE SCALE GENOMIC DNA]</scope>
    <source>
        <strain evidence="5">SH3</strain>
    </source>
</reference>
<dbReference type="OrthoDB" id="17353at2759"/>
<evidence type="ECO:0000313" key="4">
    <source>
        <dbReference type="EMBL" id="EGG22451.1"/>
    </source>
</evidence>
<dbReference type="PANTHER" id="PTHR42748:SF7">
    <property type="entry name" value="NMRA LIKE REDOX SENSOR 1-RELATED"/>
    <property type="match status" value="1"/>
</dbReference>
<name>F4PPY8_CACFS</name>
<evidence type="ECO:0000259" key="3">
    <source>
        <dbReference type="Pfam" id="PF05368"/>
    </source>
</evidence>
<evidence type="ECO:0000256" key="2">
    <source>
        <dbReference type="ARBA" id="ARBA00022857"/>
    </source>
</evidence>
<dbReference type="InterPro" id="IPR008030">
    <property type="entry name" value="NmrA-like"/>
</dbReference>
<protein>
    <recommendedName>
        <fullName evidence="3">NmrA-like domain-containing protein</fullName>
    </recommendedName>
</protein>
<accession>F4PPY8</accession>
<dbReference type="InterPro" id="IPR051164">
    <property type="entry name" value="NmrA-like_oxidored"/>
</dbReference>
<dbReference type="InterPro" id="IPR036291">
    <property type="entry name" value="NAD(P)-bd_dom_sf"/>
</dbReference>
<sequence length="338" mass="38065">MNQKPIFVITQGFSKQGSSVIKTLVSENEYQLVALTSKPVDDDSRRDQVARLQEKQVRVVQCNVSDKDALVQVFRGAYGAFLVKPLVSPFEPNFKEREFAALQVQIDAAIEAQVTHIIISGTDSGHFTNDQTTVLDDSTTTYRTPIQKYLEEKATNDPKSTTKYVSTINLIEFSRPLVETDSSDGSQSFTFAIPFDVDQKIPYVDPYTSTGRVVSLFLHDPVKYNRATLAVVAEYLTPGTIASTFSEVTGLKATYRFQTEQNFLDASGLGQAPPEYQMMGKALYSNFRKSVLDPFVFKYCDTSLSNQLVPNQSTFKQFLQNTNWKGESYQDFRFKLNK</sequence>
<dbReference type="Gene3D" id="3.90.25.10">
    <property type="entry name" value="UDP-galactose 4-epimerase, domain 1"/>
    <property type="match status" value="1"/>
</dbReference>
<comment type="similarity">
    <text evidence="1">Belongs to the NmrA-type oxidoreductase family.</text>
</comment>